<gene>
    <name evidence="1" type="ORF">D7Z54_14405</name>
</gene>
<accession>A0A3R9RD12</accession>
<comment type="caution">
    <text evidence="1">The sequence shown here is derived from an EMBL/GenBank/DDBJ whole genome shotgun (WGS) entry which is preliminary data.</text>
</comment>
<sequence>MATESLRFDRYNRMSYHPDYHHNFQKPYCVEDLEYLCKFWEHDDWRSMAFALGRPEASLSNKVNELRKNGMYEVYKNLNHFY</sequence>
<organism evidence="1 2">
    <name type="scientific">Salibacterium salarium</name>
    <dbReference type="NCBI Taxonomy" id="284579"/>
    <lineage>
        <taxon>Bacteria</taxon>
        <taxon>Bacillati</taxon>
        <taxon>Bacillota</taxon>
        <taxon>Bacilli</taxon>
        <taxon>Bacillales</taxon>
        <taxon>Bacillaceae</taxon>
    </lineage>
</organism>
<reference evidence="1 2" key="1">
    <citation type="submission" date="2018-10" db="EMBL/GenBank/DDBJ databases">
        <title>Draft genome sequence of Bacillus salarius IM0101, isolated from a hypersaline soil in Inner Mongolia, China.</title>
        <authorList>
            <person name="Yamprayoonswat W."/>
            <person name="Boonvisut S."/>
            <person name="Jumpathong W."/>
            <person name="Sittihan S."/>
            <person name="Ruangsuj P."/>
            <person name="Wanthongcharoen S."/>
            <person name="Thongpramul N."/>
            <person name="Pimmason S."/>
            <person name="Yu B."/>
            <person name="Yasawong M."/>
        </authorList>
    </citation>
    <scope>NUCLEOTIDE SEQUENCE [LARGE SCALE GENOMIC DNA]</scope>
    <source>
        <strain evidence="1 2">IM0101</strain>
    </source>
</reference>
<name>A0A3R9RD12_9BACI</name>
<evidence type="ECO:0000313" key="1">
    <source>
        <dbReference type="EMBL" id="RSL32639.1"/>
    </source>
</evidence>
<dbReference type="OrthoDB" id="1920918at2"/>
<keyword evidence="2" id="KW-1185">Reference proteome</keyword>
<protein>
    <submittedName>
        <fullName evidence="1">DNA-entry nuclease</fullName>
    </submittedName>
</protein>
<dbReference type="Proteomes" id="UP000275076">
    <property type="component" value="Unassembled WGS sequence"/>
</dbReference>
<proteinExistence type="predicted"/>
<dbReference type="AlphaFoldDB" id="A0A3R9RD12"/>
<dbReference type="EMBL" id="RBVX01000013">
    <property type="protein sequence ID" value="RSL32639.1"/>
    <property type="molecule type" value="Genomic_DNA"/>
</dbReference>
<evidence type="ECO:0000313" key="2">
    <source>
        <dbReference type="Proteomes" id="UP000275076"/>
    </source>
</evidence>
<dbReference type="RefSeq" id="WP_125556559.1">
    <property type="nucleotide sequence ID" value="NZ_RBVX01000013.1"/>
</dbReference>